<reference evidence="1" key="1">
    <citation type="submission" date="2021-03" db="EMBL/GenBank/DDBJ databases">
        <authorList>
            <consortium name="DOE Joint Genome Institute"/>
            <person name="Ahrendt S."/>
            <person name="Looney B.P."/>
            <person name="Miyauchi S."/>
            <person name="Morin E."/>
            <person name="Drula E."/>
            <person name="Courty P.E."/>
            <person name="Chicoki N."/>
            <person name="Fauchery L."/>
            <person name="Kohler A."/>
            <person name="Kuo A."/>
            <person name="Labutti K."/>
            <person name="Pangilinan J."/>
            <person name="Lipzen A."/>
            <person name="Riley R."/>
            <person name="Andreopoulos W."/>
            <person name="He G."/>
            <person name="Johnson J."/>
            <person name="Barry K.W."/>
            <person name="Grigoriev I.V."/>
            <person name="Nagy L."/>
            <person name="Hibbett D."/>
            <person name="Henrissat B."/>
            <person name="Matheny P.B."/>
            <person name="Labbe J."/>
            <person name="Martin F."/>
        </authorList>
    </citation>
    <scope>NUCLEOTIDE SEQUENCE</scope>
    <source>
        <strain evidence="1">HHB10654</strain>
    </source>
</reference>
<reference evidence="1" key="2">
    <citation type="journal article" date="2022" name="New Phytol.">
        <title>Evolutionary transition to the ectomycorrhizal habit in the genomes of a hyperdiverse lineage of mushroom-forming fungi.</title>
        <authorList>
            <person name="Looney B."/>
            <person name="Miyauchi S."/>
            <person name="Morin E."/>
            <person name="Drula E."/>
            <person name="Courty P.E."/>
            <person name="Kohler A."/>
            <person name="Kuo A."/>
            <person name="LaButti K."/>
            <person name="Pangilinan J."/>
            <person name="Lipzen A."/>
            <person name="Riley R."/>
            <person name="Andreopoulos W."/>
            <person name="He G."/>
            <person name="Johnson J."/>
            <person name="Nolan M."/>
            <person name="Tritt A."/>
            <person name="Barry K.W."/>
            <person name="Grigoriev I.V."/>
            <person name="Nagy L.G."/>
            <person name="Hibbett D."/>
            <person name="Henrissat B."/>
            <person name="Matheny P.B."/>
            <person name="Labbe J."/>
            <person name="Martin F.M."/>
        </authorList>
    </citation>
    <scope>NUCLEOTIDE SEQUENCE</scope>
    <source>
        <strain evidence="1">HHB10654</strain>
    </source>
</reference>
<dbReference type="Proteomes" id="UP000814140">
    <property type="component" value="Unassembled WGS sequence"/>
</dbReference>
<name>A0ACB8TG67_9AGAM</name>
<evidence type="ECO:0000313" key="2">
    <source>
        <dbReference type="Proteomes" id="UP000814140"/>
    </source>
</evidence>
<proteinExistence type="predicted"/>
<dbReference type="EMBL" id="MU277190">
    <property type="protein sequence ID" value="KAI0067400.1"/>
    <property type="molecule type" value="Genomic_DNA"/>
</dbReference>
<organism evidence="1 2">
    <name type="scientific">Artomyces pyxidatus</name>
    <dbReference type="NCBI Taxonomy" id="48021"/>
    <lineage>
        <taxon>Eukaryota</taxon>
        <taxon>Fungi</taxon>
        <taxon>Dikarya</taxon>
        <taxon>Basidiomycota</taxon>
        <taxon>Agaricomycotina</taxon>
        <taxon>Agaricomycetes</taxon>
        <taxon>Russulales</taxon>
        <taxon>Auriscalpiaceae</taxon>
        <taxon>Artomyces</taxon>
    </lineage>
</organism>
<comment type="caution">
    <text evidence="1">The sequence shown here is derived from an EMBL/GenBank/DDBJ whole genome shotgun (WGS) entry which is preliminary data.</text>
</comment>
<protein>
    <submittedName>
        <fullName evidence="1">Uncharacterized protein</fullName>
    </submittedName>
</protein>
<accession>A0ACB8TG67</accession>
<keyword evidence="2" id="KW-1185">Reference proteome</keyword>
<evidence type="ECO:0000313" key="1">
    <source>
        <dbReference type="EMBL" id="KAI0067400.1"/>
    </source>
</evidence>
<gene>
    <name evidence="1" type="ORF">BV25DRAFT_1819728</name>
</gene>
<sequence length="173" mass="20246">MSLKAEPEDTRIPLATFTPAQILARKDAVKALTSLRRAAACQLHRWPSEKHICTTRTKIHLPRAYLGKEGEDVRAVHPGTDLNQFVFRHYDQLLSEVKEHWVNFVTVDNVSVRRHEFLGPDPRVAGFFFDVDGEIHVRWWDGFLKDQWMDRQKWIIRESDLVLNEKGDWVEDS</sequence>